<feature type="compositionally biased region" description="Basic and acidic residues" evidence="1">
    <location>
        <begin position="24"/>
        <end position="36"/>
    </location>
</feature>
<evidence type="ECO:0000313" key="2">
    <source>
        <dbReference type="EMBL" id="KAK3760530.1"/>
    </source>
</evidence>
<name>A0AAE1D8D1_9GAST</name>
<feature type="region of interest" description="Disordered" evidence="1">
    <location>
        <begin position="1"/>
        <end position="42"/>
    </location>
</feature>
<keyword evidence="3" id="KW-1185">Reference proteome</keyword>
<organism evidence="2 3">
    <name type="scientific">Elysia crispata</name>
    <name type="common">lettuce slug</name>
    <dbReference type="NCBI Taxonomy" id="231223"/>
    <lineage>
        <taxon>Eukaryota</taxon>
        <taxon>Metazoa</taxon>
        <taxon>Spiralia</taxon>
        <taxon>Lophotrochozoa</taxon>
        <taxon>Mollusca</taxon>
        <taxon>Gastropoda</taxon>
        <taxon>Heterobranchia</taxon>
        <taxon>Euthyneura</taxon>
        <taxon>Panpulmonata</taxon>
        <taxon>Sacoglossa</taxon>
        <taxon>Placobranchoidea</taxon>
        <taxon>Plakobranchidae</taxon>
        <taxon>Elysia</taxon>
    </lineage>
</organism>
<feature type="region of interest" description="Disordered" evidence="1">
    <location>
        <begin position="79"/>
        <end position="130"/>
    </location>
</feature>
<sequence>MEAEDQHASKPKRVHVGMKADSWTQKEQRYRPDRALSENFPPSEHTLCKQWRTYPTVRARALQTSPLAELGQAQTVFERTDVTDRMTERLSSSSSSQTLEERNKEWLNQRRQADNQPGFKPEVSPPSHQCTLSRLTTNQASTISIERHNARHCQILGL</sequence>
<feature type="compositionally biased region" description="Basic and acidic residues" evidence="1">
    <location>
        <begin position="79"/>
        <end position="88"/>
    </location>
</feature>
<protein>
    <submittedName>
        <fullName evidence="2">Uncharacterized protein</fullName>
    </submittedName>
</protein>
<proteinExistence type="predicted"/>
<dbReference type="AlphaFoldDB" id="A0AAE1D8D1"/>
<dbReference type="EMBL" id="JAWDGP010004972">
    <property type="protein sequence ID" value="KAK3760530.1"/>
    <property type="molecule type" value="Genomic_DNA"/>
</dbReference>
<evidence type="ECO:0000256" key="1">
    <source>
        <dbReference type="SAM" id="MobiDB-lite"/>
    </source>
</evidence>
<reference evidence="2" key="1">
    <citation type="journal article" date="2023" name="G3 (Bethesda)">
        <title>A reference genome for the long-term kleptoplast-retaining sea slug Elysia crispata morphotype clarki.</title>
        <authorList>
            <person name="Eastman K.E."/>
            <person name="Pendleton A.L."/>
            <person name="Shaikh M.A."/>
            <person name="Suttiyut T."/>
            <person name="Ogas R."/>
            <person name="Tomko P."/>
            <person name="Gavelis G."/>
            <person name="Widhalm J.R."/>
            <person name="Wisecaver J.H."/>
        </authorList>
    </citation>
    <scope>NUCLEOTIDE SEQUENCE</scope>
    <source>
        <strain evidence="2">ECLA1</strain>
    </source>
</reference>
<dbReference type="Proteomes" id="UP001283361">
    <property type="component" value="Unassembled WGS sequence"/>
</dbReference>
<comment type="caution">
    <text evidence="2">The sequence shown here is derived from an EMBL/GenBank/DDBJ whole genome shotgun (WGS) entry which is preliminary data.</text>
</comment>
<evidence type="ECO:0000313" key="3">
    <source>
        <dbReference type="Proteomes" id="UP001283361"/>
    </source>
</evidence>
<feature type="compositionally biased region" description="Basic and acidic residues" evidence="1">
    <location>
        <begin position="99"/>
        <end position="113"/>
    </location>
</feature>
<accession>A0AAE1D8D1</accession>
<gene>
    <name evidence="2" type="ORF">RRG08_022815</name>
</gene>